<dbReference type="InterPro" id="IPR036514">
    <property type="entry name" value="SGNH_hydro_sf"/>
</dbReference>
<dbReference type="EMBL" id="CVQH01005557">
    <property type="protein sequence ID" value="CRK14401.1"/>
    <property type="molecule type" value="Genomic_DNA"/>
</dbReference>
<feature type="region of interest" description="Disordered" evidence="1">
    <location>
        <begin position="94"/>
        <end position="166"/>
    </location>
</feature>
<keyword evidence="3" id="KW-1185">Reference proteome</keyword>
<evidence type="ECO:0000313" key="3">
    <source>
        <dbReference type="Proteomes" id="UP000044602"/>
    </source>
</evidence>
<evidence type="ECO:0008006" key="4">
    <source>
        <dbReference type="Google" id="ProtNLM"/>
    </source>
</evidence>
<proteinExistence type="predicted"/>
<name>A0A0G4KXJ4_VERLO</name>
<feature type="compositionally biased region" description="Low complexity" evidence="1">
    <location>
        <begin position="156"/>
        <end position="166"/>
    </location>
</feature>
<organism evidence="2 3">
    <name type="scientific">Verticillium longisporum</name>
    <name type="common">Verticillium dahliae var. longisporum</name>
    <dbReference type="NCBI Taxonomy" id="100787"/>
    <lineage>
        <taxon>Eukaryota</taxon>
        <taxon>Fungi</taxon>
        <taxon>Dikarya</taxon>
        <taxon>Ascomycota</taxon>
        <taxon>Pezizomycotina</taxon>
        <taxon>Sordariomycetes</taxon>
        <taxon>Hypocreomycetidae</taxon>
        <taxon>Glomerellales</taxon>
        <taxon>Plectosphaerellaceae</taxon>
        <taxon>Verticillium</taxon>
    </lineage>
</organism>
<accession>A0A0G4KXJ4</accession>
<dbReference type="STRING" id="100787.A0A0G4KXJ4"/>
<gene>
    <name evidence="2" type="ORF">BN1708_002674</name>
</gene>
<feature type="region of interest" description="Disordered" evidence="1">
    <location>
        <begin position="56"/>
        <end position="75"/>
    </location>
</feature>
<feature type="compositionally biased region" description="Basic and acidic residues" evidence="1">
    <location>
        <begin position="146"/>
        <end position="155"/>
    </location>
</feature>
<dbReference type="AlphaFoldDB" id="A0A0G4KXJ4"/>
<evidence type="ECO:0000256" key="1">
    <source>
        <dbReference type="SAM" id="MobiDB-lite"/>
    </source>
</evidence>
<dbReference type="Proteomes" id="UP000044602">
    <property type="component" value="Unassembled WGS sequence"/>
</dbReference>
<evidence type="ECO:0000313" key="2">
    <source>
        <dbReference type="EMBL" id="CRK14401.1"/>
    </source>
</evidence>
<reference evidence="2 3" key="1">
    <citation type="submission" date="2015-05" db="EMBL/GenBank/DDBJ databases">
        <authorList>
            <person name="Wang D.B."/>
            <person name="Wang M."/>
        </authorList>
    </citation>
    <scope>NUCLEOTIDE SEQUENCE [LARGE SCALE GENOMIC DNA]</scope>
    <source>
        <strain evidence="2">VL1</strain>
    </source>
</reference>
<sequence length="294" mass="32715">MDSRFAPPRDELYTLQMDLKQVQLVQNTQALRLARLERRQEQDANLKSVWQQHPFPGVLAGTPQQGPTHISAHDLYDMDEPDNLLNSLHLGPAEEEPTRRGAASRANSVRFDESALRQSDWASHSARHSGEFGLPRPSSGMLMERSLSHKSDGRHSSAGHSVHSVHSLASGRASSLGMHTDNFLVSSHEDDSPIEAVEPPPEFFILGSVPSIIRCWLSTNFAHATMRPLLGTFESGQRGVLADLLPDGLHMSGEAYRIFYDAVVPHIGAEWVGRGDDDRTGYQLPDWREYPRAE</sequence>
<dbReference type="Gene3D" id="3.40.50.1110">
    <property type="entry name" value="SGNH hydrolase"/>
    <property type="match status" value="1"/>
</dbReference>
<feature type="non-terminal residue" evidence="2">
    <location>
        <position position="294"/>
    </location>
</feature>
<protein>
    <recommendedName>
        <fullName evidence="4">SGNH hydrolase-type esterase domain-containing protein</fullName>
    </recommendedName>
</protein>